<dbReference type="Gene3D" id="4.10.240.10">
    <property type="entry name" value="Zn(2)-C6 fungal-type DNA-binding domain"/>
    <property type="match status" value="1"/>
</dbReference>
<dbReference type="InterPro" id="IPR036864">
    <property type="entry name" value="Zn2-C6_fun-type_DNA-bd_sf"/>
</dbReference>
<dbReference type="Proteomes" id="UP000800235">
    <property type="component" value="Unassembled WGS sequence"/>
</dbReference>
<evidence type="ECO:0000313" key="6">
    <source>
        <dbReference type="Proteomes" id="UP000800235"/>
    </source>
</evidence>
<dbReference type="AlphaFoldDB" id="A0A9P4NP08"/>
<keyword evidence="2" id="KW-0539">Nucleus</keyword>
<sequence>MNYMNAPLKDPSNGINFFGASPLANPPRRVFGSFSADGSPLPPQHTIPLGMFTDDLNGYGLDDSEHGDPKRRRIARACDMCRKKKIKCDGKTPACTHCQNYKTECVFTQVEKKRNPPKGAKYIEGLENRLGRMESLLRLSGLLSDDDAGATDLGTLEKRLADKTAELKEGRSSKRNSGTADSSKEGSPSGNGTPRQGLPSPSASQSTSPEPSKDGKPEGEVEALSDMMCSLVTNNCGETRYIGSSSGFSIFSPKGIHWVNEKTGDTSFQDMISDAAVDDNKWIHWKPDVFRDIFARSVYKPLPPKEEALSLLKDYFENFNCMFPLFHEPTFMHLVDKHYSRDPYEGSGWWASLNVVLAIAHRLRVMSNLVPQDEDQKAWGYLKNAMAVQTELTIRNTDLLSVQALLGMALFLQGTPNPQPSFFLVAAAIRLSHSIGLHKRGSGFNLNPSENEQRKRVFWIAYMLDRDLCLRSGRPPIQDDDDMNVELPSEDPHDNIGNIPLAEGKGKVNLFRLMCTFATIASKVYKQLYSVKASKQSDGELLNTIGELDRELEDWKDSIPIDFRPEHEIKASHTPLILHVVVLHFAYYNCLTTIHRMSVHHGYWTSRLSEYAIQGLNARPLNPRVFSSAALCVSAARASIHLIKYIPQGDYDCVWMVLYYPVSALVTLFANILQNPQDSRARSDIKLMNHVINFLGILAADDANSSVKRMLSVCTEFERIAKVVLDKAEKENHSRRKRKQQESNDGQKSTVATAAAPTPAQTQVHPRTPQPSQPGNIPNVFTPPDYNKFHSENTTFSSSNGHAGHHSHHPSISSVSGTPTGNGVWLSPQEGANNLSHSNTSSNSTFDLSAPTSAMTVSSGDAGMGQVTFGDGPTLDIGNTFQYPFVPQDLWQMPMTLDWDWADMTGYGGVEDSMAAGGLGGLGGTGVLNNIPTSSFGGDPNMGNGSVLR</sequence>
<keyword evidence="1" id="KW-0479">Metal-binding</keyword>
<evidence type="ECO:0000256" key="3">
    <source>
        <dbReference type="SAM" id="MobiDB-lite"/>
    </source>
</evidence>
<evidence type="ECO:0000313" key="5">
    <source>
        <dbReference type="EMBL" id="KAF2428711.1"/>
    </source>
</evidence>
<dbReference type="PROSITE" id="PS00463">
    <property type="entry name" value="ZN2_CY6_FUNGAL_1"/>
    <property type="match status" value="1"/>
</dbReference>
<name>A0A9P4NP08_9PEZI</name>
<dbReference type="InterPro" id="IPR001138">
    <property type="entry name" value="Zn2Cys6_DnaBD"/>
</dbReference>
<dbReference type="SUPFAM" id="SSF57701">
    <property type="entry name" value="Zn2/Cys6 DNA-binding domain"/>
    <property type="match status" value="1"/>
</dbReference>
<dbReference type="InterPro" id="IPR007219">
    <property type="entry name" value="XnlR_reg_dom"/>
</dbReference>
<dbReference type="PROSITE" id="PS50048">
    <property type="entry name" value="ZN2_CY6_FUNGAL_2"/>
    <property type="match status" value="1"/>
</dbReference>
<dbReference type="Pfam" id="PF00172">
    <property type="entry name" value="Zn_clus"/>
    <property type="match status" value="1"/>
</dbReference>
<dbReference type="GO" id="GO:0003677">
    <property type="term" value="F:DNA binding"/>
    <property type="evidence" value="ECO:0007669"/>
    <property type="project" value="InterPro"/>
</dbReference>
<feature type="compositionally biased region" description="Low complexity" evidence="3">
    <location>
        <begin position="750"/>
        <end position="764"/>
    </location>
</feature>
<dbReference type="GO" id="GO:0006351">
    <property type="term" value="P:DNA-templated transcription"/>
    <property type="evidence" value="ECO:0007669"/>
    <property type="project" value="InterPro"/>
</dbReference>
<dbReference type="SMART" id="SM00906">
    <property type="entry name" value="Fungal_trans"/>
    <property type="match status" value="1"/>
</dbReference>
<dbReference type="OrthoDB" id="2123952at2759"/>
<dbReference type="GO" id="GO:0008270">
    <property type="term" value="F:zinc ion binding"/>
    <property type="evidence" value="ECO:0007669"/>
    <property type="project" value="InterPro"/>
</dbReference>
<feature type="compositionally biased region" description="Polar residues" evidence="3">
    <location>
        <begin position="175"/>
        <end position="210"/>
    </location>
</feature>
<feature type="region of interest" description="Disordered" evidence="3">
    <location>
        <begin position="164"/>
        <end position="221"/>
    </location>
</feature>
<dbReference type="Pfam" id="PF04082">
    <property type="entry name" value="Fungal_trans"/>
    <property type="match status" value="1"/>
</dbReference>
<evidence type="ECO:0000256" key="2">
    <source>
        <dbReference type="ARBA" id="ARBA00023242"/>
    </source>
</evidence>
<dbReference type="InterPro" id="IPR050987">
    <property type="entry name" value="AtrR-like"/>
</dbReference>
<dbReference type="PANTHER" id="PTHR46910">
    <property type="entry name" value="TRANSCRIPTION FACTOR PDR1"/>
    <property type="match status" value="1"/>
</dbReference>
<proteinExistence type="predicted"/>
<dbReference type="CDD" id="cd00067">
    <property type="entry name" value="GAL4"/>
    <property type="match status" value="1"/>
</dbReference>
<comment type="caution">
    <text evidence="5">The sequence shown here is derived from an EMBL/GenBank/DDBJ whole genome shotgun (WGS) entry which is preliminary data.</text>
</comment>
<dbReference type="CDD" id="cd12148">
    <property type="entry name" value="fungal_TF_MHR"/>
    <property type="match status" value="1"/>
</dbReference>
<dbReference type="PANTHER" id="PTHR46910:SF25">
    <property type="entry name" value="ABC-TRANSPORTER-REGULATING TRANSCRIPTION FACTOR"/>
    <property type="match status" value="1"/>
</dbReference>
<organism evidence="5 6">
    <name type="scientific">Tothia fuscella</name>
    <dbReference type="NCBI Taxonomy" id="1048955"/>
    <lineage>
        <taxon>Eukaryota</taxon>
        <taxon>Fungi</taxon>
        <taxon>Dikarya</taxon>
        <taxon>Ascomycota</taxon>
        <taxon>Pezizomycotina</taxon>
        <taxon>Dothideomycetes</taxon>
        <taxon>Pleosporomycetidae</taxon>
        <taxon>Venturiales</taxon>
        <taxon>Cylindrosympodiaceae</taxon>
        <taxon>Tothia</taxon>
    </lineage>
</organism>
<feature type="compositionally biased region" description="Low complexity" evidence="3">
    <location>
        <begin position="833"/>
        <end position="845"/>
    </location>
</feature>
<dbReference type="GO" id="GO:0000981">
    <property type="term" value="F:DNA-binding transcription factor activity, RNA polymerase II-specific"/>
    <property type="evidence" value="ECO:0007669"/>
    <property type="project" value="InterPro"/>
</dbReference>
<feature type="domain" description="Zn(2)-C6 fungal-type" evidence="4">
    <location>
        <begin position="77"/>
        <end position="107"/>
    </location>
</feature>
<evidence type="ECO:0000256" key="1">
    <source>
        <dbReference type="ARBA" id="ARBA00022723"/>
    </source>
</evidence>
<dbReference type="SMART" id="SM00066">
    <property type="entry name" value="GAL4"/>
    <property type="match status" value="1"/>
</dbReference>
<evidence type="ECO:0000259" key="4">
    <source>
        <dbReference type="PROSITE" id="PS50048"/>
    </source>
</evidence>
<feature type="region of interest" description="Disordered" evidence="3">
    <location>
        <begin position="728"/>
        <end position="852"/>
    </location>
</feature>
<gene>
    <name evidence="5" type="ORF">EJ08DRAFT_662309</name>
</gene>
<protein>
    <recommendedName>
        <fullName evidence="4">Zn(2)-C6 fungal-type domain-containing protein</fullName>
    </recommendedName>
</protein>
<keyword evidence="6" id="KW-1185">Reference proteome</keyword>
<dbReference type="EMBL" id="MU007053">
    <property type="protein sequence ID" value="KAF2428711.1"/>
    <property type="molecule type" value="Genomic_DNA"/>
</dbReference>
<reference evidence="5" key="1">
    <citation type="journal article" date="2020" name="Stud. Mycol.">
        <title>101 Dothideomycetes genomes: a test case for predicting lifestyles and emergence of pathogens.</title>
        <authorList>
            <person name="Haridas S."/>
            <person name="Albert R."/>
            <person name="Binder M."/>
            <person name="Bloem J."/>
            <person name="Labutti K."/>
            <person name="Salamov A."/>
            <person name="Andreopoulos B."/>
            <person name="Baker S."/>
            <person name="Barry K."/>
            <person name="Bills G."/>
            <person name="Bluhm B."/>
            <person name="Cannon C."/>
            <person name="Castanera R."/>
            <person name="Culley D."/>
            <person name="Daum C."/>
            <person name="Ezra D."/>
            <person name="Gonzalez J."/>
            <person name="Henrissat B."/>
            <person name="Kuo A."/>
            <person name="Liang C."/>
            <person name="Lipzen A."/>
            <person name="Lutzoni F."/>
            <person name="Magnuson J."/>
            <person name="Mondo S."/>
            <person name="Nolan M."/>
            <person name="Ohm R."/>
            <person name="Pangilinan J."/>
            <person name="Park H.-J."/>
            <person name="Ramirez L."/>
            <person name="Alfaro M."/>
            <person name="Sun H."/>
            <person name="Tritt A."/>
            <person name="Yoshinaga Y."/>
            <person name="Zwiers L.-H."/>
            <person name="Turgeon B."/>
            <person name="Goodwin S."/>
            <person name="Spatafora J."/>
            <person name="Crous P."/>
            <person name="Grigoriev I."/>
        </authorList>
    </citation>
    <scope>NUCLEOTIDE SEQUENCE</scope>
    <source>
        <strain evidence="5">CBS 130266</strain>
    </source>
</reference>
<accession>A0A9P4NP08</accession>